<reference evidence="5 6" key="1">
    <citation type="journal article" date="2015" name="Mol. Biochem. Parasitol.">
        <title>Identification of polymorphic genes for use in assemblage B genotyping assays through comparative genomics of multiple assemblage B Giardia duodenalis isolates.</title>
        <authorList>
            <person name="Wielinga C."/>
            <person name="Thompson R.C."/>
            <person name="Monis P."/>
            <person name="Ryan U."/>
        </authorList>
    </citation>
    <scope>NUCLEOTIDE SEQUENCE [LARGE SCALE GENOMIC DNA]</scope>
    <source>
        <strain evidence="5 6">BAH15c1</strain>
    </source>
</reference>
<dbReference type="PANTHER" id="PTHR12411">
    <property type="entry name" value="CYSTEINE PROTEASE FAMILY C1-RELATED"/>
    <property type="match status" value="1"/>
</dbReference>
<dbReference type="Pfam" id="PF00112">
    <property type="entry name" value="Peptidase_C1"/>
    <property type="match status" value="1"/>
</dbReference>
<keyword evidence="3" id="KW-0732">Signal</keyword>
<feature type="signal peptide" evidence="3">
    <location>
        <begin position="1"/>
        <end position="16"/>
    </location>
</feature>
<dbReference type="PROSITE" id="PS00640">
    <property type="entry name" value="THIOL_PROTEASE_ASN"/>
    <property type="match status" value="1"/>
</dbReference>
<name>A0A132NYZ1_GIAIN</name>
<gene>
    <name evidence="5" type="ORF">QR46_0732</name>
</gene>
<feature type="chain" id="PRO_5018776297" evidence="3">
    <location>
        <begin position="17"/>
        <end position="543"/>
    </location>
</feature>
<dbReference type="InterPro" id="IPR039417">
    <property type="entry name" value="Peptidase_C1A_papain-like"/>
</dbReference>
<dbReference type="OrthoDB" id="65740at2759"/>
<dbReference type="SMART" id="SM00645">
    <property type="entry name" value="Pept_C1"/>
    <property type="match status" value="1"/>
</dbReference>
<dbReference type="InterPro" id="IPR000169">
    <property type="entry name" value="Pept_cys_AS"/>
</dbReference>
<evidence type="ECO:0000313" key="5">
    <source>
        <dbReference type="EMBL" id="KWX15296.1"/>
    </source>
</evidence>
<dbReference type="CDD" id="cd02248">
    <property type="entry name" value="Peptidase_C1A"/>
    <property type="match status" value="1"/>
</dbReference>
<dbReference type="PRINTS" id="PR00705">
    <property type="entry name" value="PAPAIN"/>
</dbReference>
<feature type="domain" description="Peptidase C1A papain C-terminal" evidence="4">
    <location>
        <begin position="316"/>
        <end position="541"/>
    </location>
</feature>
<dbReference type="GO" id="GO:0006508">
    <property type="term" value="P:proteolysis"/>
    <property type="evidence" value="ECO:0007669"/>
    <property type="project" value="InterPro"/>
</dbReference>
<dbReference type="InterPro" id="IPR025661">
    <property type="entry name" value="Pept_asp_AS"/>
</dbReference>
<comment type="caution">
    <text evidence="5">The sequence shown here is derived from an EMBL/GenBank/DDBJ whole genome shotgun (WGS) entry which is preliminary data.</text>
</comment>
<dbReference type="SUPFAM" id="SSF54001">
    <property type="entry name" value="Cysteine proteinases"/>
    <property type="match status" value="1"/>
</dbReference>
<dbReference type="PROSITE" id="PS00639">
    <property type="entry name" value="THIOL_PROTEASE_HIS"/>
    <property type="match status" value="1"/>
</dbReference>
<dbReference type="InterPro" id="IPR025660">
    <property type="entry name" value="Pept_his_AS"/>
</dbReference>
<dbReference type="InterPro" id="IPR000668">
    <property type="entry name" value="Peptidase_C1A_C"/>
</dbReference>
<organism evidence="5 6">
    <name type="scientific">Giardia duodenalis assemblage B</name>
    <dbReference type="NCBI Taxonomy" id="1394984"/>
    <lineage>
        <taxon>Eukaryota</taxon>
        <taxon>Metamonada</taxon>
        <taxon>Diplomonadida</taxon>
        <taxon>Hexamitidae</taxon>
        <taxon>Giardiinae</taxon>
        <taxon>Giardia</taxon>
    </lineage>
</organism>
<dbReference type="InterPro" id="IPR038765">
    <property type="entry name" value="Papain-like_cys_pep_sf"/>
</dbReference>
<dbReference type="GO" id="GO:0008234">
    <property type="term" value="F:cysteine-type peptidase activity"/>
    <property type="evidence" value="ECO:0007669"/>
    <property type="project" value="InterPro"/>
</dbReference>
<dbReference type="Gene3D" id="3.90.70.10">
    <property type="entry name" value="Cysteine proteinases"/>
    <property type="match status" value="1"/>
</dbReference>
<evidence type="ECO:0000256" key="2">
    <source>
        <dbReference type="ARBA" id="ARBA00023157"/>
    </source>
</evidence>
<accession>A0A132NYZ1</accession>
<dbReference type="EMBL" id="JXTI01000011">
    <property type="protein sequence ID" value="KWX15296.1"/>
    <property type="molecule type" value="Genomic_DNA"/>
</dbReference>
<evidence type="ECO:0000256" key="1">
    <source>
        <dbReference type="ARBA" id="ARBA00008455"/>
    </source>
</evidence>
<dbReference type="PROSITE" id="PS00139">
    <property type="entry name" value="THIOL_PROTEASE_CYS"/>
    <property type="match status" value="1"/>
</dbReference>
<evidence type="ECO:0000313" key="6">
    <source>
        <dbReference type="Proteomes" id="UP000070089"/>
    </source>
</evidence>
<protein>
    <submittedName>
        <fullName evidence="5">Cathepsin L/ cysteine proteinase 2</fullName>
    </submittedName>
</protein>
<dbReference type="InterPro" id="IPR013128">
    <property type="entry name" value="Peptidase_C1A"/>
</dbReference>
<dbReference type="FunFam" id="3.90.70.10:FF:000211">
    <property type="entry name" value="Clan CA, family C1, cathepsin H-like cysteine peptidase"/>
    <property type="match status" value="1"/>
</dbReference>
<comment type="similarity">
    <text evidence="1">Belongs to the peptidase C1 family.</text>
</comment>
<evidence type="ECO:0000256" key="3">
    <source>
        <dbReference type="SAM" id="SignalP"/>
    </source>
</evidence>
<dbReference type="VEuPathDB" id="GiardiaDB:QR46_0732"/>
<sequence>MLIGILLLICSAATNAHPPGKDLHIPQKYSMKGHFDVVFGSVSQPLEVKTDASTHRQVISFYDGLHSTLVRDTFYAYVYTRKTERSCMSYNAPAFLRPSLTNMLPALEDFTFVEEVIENGMTLYHYVYEQVLRPSEDYNGTFTYARTDHQDFYCLPLNSVDGKLYCQPRRWEMHGYNQWTGSHFDFYVLNYDAFDIDPLFTDADFATPESCNEKSSATEFCPRSLLEEILTNYHEPRSSDDQEENIRLDPSHTFTVSRTRMSETDFKLFMRARTGLVRKTVEQERIARETQYFYEDIPEHSDTWYYSEENQKRVQFPRQLDWRVRGVITPVKDQAACGSCWSFGAAGTIEGRLNALRWNRGERDAPLLRVSEQSIISCVWNEQNNGCNGGLTYEALTEYINEFSGRIAYEVDSPYLAVESLCNESIFTSDYGRIRGVAHVKEYDIGAMKYALLSGPVSIAVAVTETFSWYSGGVFNDPACGNGIDDLGHAVLLVGWGTDEVAGDYWIVRNSWSNAWGIDGYMYLSMKNNVCGVLTCADYVMIE</sequence>
<dbReference type="AlphaFoldDB" id="A0A132NYZ1"/>
<proteinExistence type="inferred from homology"/>
<evidence type="ECO:0000259" key="4">
    <source>
        <dbReference type="SMART" id="SM00645"/>
    </source>
</evidence>
<keyword evidence="2" id="KW-1015">Disulfide bond</keyword>
<dbReference type="Proteomes" id="UP000070089">
    <property type="component" value="Unassembled WGS sequence"/>
</dbReference>